<name>A0A8S5NMJ9_9CAUD</name>
<organism evidence="1">
    <name type="scientific">Siphoviridae sp. ctFbs2</name>
    <dbReference type="NCBI Taxonomy" id="2826213"/>
    <lineage>
        <taxon>Viruses</taxon>
        <taxon>Duplodnaviria</taxon>
        <taxon>Heunggongvirae</taxon>
        <taxon>Uroviricota</taxon>
        <taxon>Caudoviricetes</taxon>
    </lineage>
</organism>
<reference evidence="1" key="1">
    <citation type="journal article" date="2021" name="Proc. Natl. Acad. Sci. U.S.A.">
        <title>A Catalog of Tens of Thousands of Viruses from Human Metagenomes Reveals Hidden Associations with Chronic Diseases.</title>
        <authorList>
            <person name="Tisza M.J."/>
            <person name="Buck C.B."/>
        </authorList>
    </citation>
    <scope>NUCLEOTIDE SEQUENCE</scope>
    <source>
        <strain evidence="1">CtFbs2</strain>
    </source>
</reference>
<sequence length="91" mass="10171">MIENEPASGYNLPPGCFDDDIERAFGAERRYCSECRHCIESDELDCCICVPKLADAIAKLKGTQRRSPRYILAAVEDAVTDECDCCADFEE</sequence>
<evidence type="ECO:0000313" key="1">
    <source>
        <dbReference type="EMBL" id="DAD95498.1"/>
    </source>
</evidence>
<accession>A0A8S5NMJ9</accession>
<protein>
    <submittedName>
        <fullName evidence="1">Uncharacterized protein</fullName>
    </submittedName>
</protein>
<proteinExistence type="predicted"/>
<dbReference type="EMBL" id="BK015193">
    <property type="protein sequence ID" value="DAD95498.1"/>
    <property type="molecule type" value="Genomic_DNA"/>
</dbReference>